<proteinExistence type="inferred from homology"/>
<accession>A0ABZ0IMB3</accession>
<organism evidence="3 4">
    <name type="scientific">Imperialibacter roseus</name>
    <dbReference type="NCBI Taxonomy" id="1324217"/>
    <lineage>
        <taxon>Bacteria</taxon>
        <taxon>Pseudomonadati</taxon>
        <taxon>Bacteroidota</taxon>
        <taxon>Cytophagia</taxon>
        <taxon>Cytophagales</taxon>
        <taxon>Flammeovirgaceae</taxon>
        <taxon>Imperialibacter</taxon>
    </lineage>
</organism>
<evidence type="ECO:0000313" key="4">
    <source>
        <dbReference type="Proteomes" id="UP001302349"/>
    </source>
</evidence>
<dbReference type="InterPro" id="IPR032698">
    <property type="entry name" value="SirB1_N"/>
</dbReference>
<gene>
    <name evidence="3" type="ORF">RT717_18750</name>
</gene>
<comment type="similarity">
    <text evidence="1">Belongs to the UPF0162 family.</text>
</comment>
<protein>
    <submittedName>
        <fullName evidence="3">Transglutaminase-like domain-containing protein</fullName>
    </submittedName>
</protein>
<evidence type="ECO:0000256" key="1">
    <source>
        <dbReference type="ARBA" id="ARBA00007100"/>
    </source>
</evidence>
<reference evidence="3 4" key="1">
    <citation type="journal article" date="2023" name="Microbiol. Resour. Announc.">
        <title>Complete Genome Sequence of Imperialibacter roseus strain P4T.</title>
        <authorList>
            <person name="Tizabi D.R."/>
            <person name="Bachvaroff T."/>
            <person name="Hill R.T."/>
        </authorList>
    </citation>
    <scope>NUCLEOTIDE SEQUENCE [LARGE SCALE GENOMIC DNA]</scope>
    <source>
        <strain evidence="3 4">P4T</strain>
    </source>
</reference>
<dbReference type="PANTHER" id="PTHR31350:SF21">
    <property type="entry name" value="F-BOX ONLY PROTEIN 21"/>
    <property type="match status" value="1"/>
</dbReference>
<feature type="domain" description="Protein SirB1 N-terminal" evidence="2">
    <location>
        <begin position="109"/>
        <end position="255"/>
    </location>
</feature>
<dbReference type="PANTHER" id="PTHR31350">
    <property type="entry name" value="SI:DKEY-261L7.2"/>
    <property type="match status" value="1"/>
</dbReference>
<evidence type="ECO:0000259" key="2">
    <source>
        <dbReference type="Pfam" id="PF13369"/>
    </source>
</evidence>
<keyword evidence="4" id="KW-1185">Reference proteome</keyword>
<dbReference type="Proteomes" id="UP001302349">
    <property type="component" value="Chromosome"/>
</dbReference>
<dbReference type="EMBL" id="CP136051">
    <property type="protein sequence ID" value="WOK05125.1"/>
    <property type="molecule type" value="Genomic_DNA"/>
</dbReference>
<evidence type="ECO:0000313" key="3">
    <source>
        <dbReference type="EMBL" id="WOK05125.1"/>
    </source>
</evidence>
<dbReference type="Pfam" id="PF13369">
    <property type="entry name" value="Transglut_core2"/>
    <property type="match status" value="1"/>
</dbReference>
<name>A0ABZ0IMB3_9BACT</name>
<dbReference type="RefSeq" id="WP_317487917.1">
    <property type="nucleotide sequence ID" value="NZ_CP136051.1"/>
</dbReference>
<sequence length="286" mass="33330">MSVEVINEGELKALVSLLDDDDTEVSTHVEGKIMSLGTTIIPFLEGEWEKSFNPTVQRRLEDMIHTLQFDLLQERLKAWMDEREDNLLEGLWLIATYQYPDLELSKLVRDFEQLFVDVWTEHNPELSPFDQVKMLNSAIFGKLKFSANTKHFHSPANSMINTVLESRKGNPISLCVVYMLIAQKLDMPVKGVNLPNLFILTYKTEKLQFYINVFNKGLVFSKEDINNYIEHLHLVPQESYYQPCANLEIIRRIMRNLIVSFDKLGDYHRTDEIKILLKVLGDEEIY</sequence>